<organism evidence="1">
    <name type="scientific">Pseudomonas aeruginosa</name>
    <dbReference type="NCBI Taxonomy" id="287"/>
    <lineage>
        <taxon>Bacteria</taxon>
        <taxon>Pseudomonadati</taxon>
        <taxon>Pseudomonadota</taxon>
        <taxon>Gammaproteobacteria</taxon>
        <taxon>Pseudomonadales</taxon>
        <taxon>Pseudomonadaceae</taxon>
        <taxon>Pseudomonas</taxon>
    </lineage>
</organism>
<sequence length="155" mass="17701">MNPESIKELVGALGQSYSELIERKLIPSGPLVRQYEESDWLTLDVDVGIDLEFWAESKVAEKIHIALIKTMENIPAYQGELPPPFSRNMDRAGVRSVLGTPEETREPFKMPVIGLVGGWDFYAYPERPEIRVFFSYTAEMKVDTLSFILRNPEHI</sequence>
<name>A0A6A9K311_PSEAI</name>
<dbReference type="RefSeq" id="WP_155681377.1">
    <property type="nucleotide sequence ID" value="NZ_JALKGV010000007.1"/>
</dbReference>
<accession>A0A6A9K311</accession>
<comment type="caution">
    <text evidence="1">The sequence shown here is derived from an EMBL/GenBank/DDBJ whole genome shotgun (WGS) entry which is preliminary data.</text>
</comment>
<dbReference type="Pfam" id="PF19929">
    <property type="entry name" value="DUF6392"/>
    <property type="match status" value="1"/>
</dbReference>
<reference evidence="1" key="1">
    <citation type="submission" date="2019-11" db="EMBL/GenBank/DDBJ databases">
        <title>Genomes of ocular Pseudomonas aeruginosa isolates.</title>
        <authorList>
            <person name="Khan M."/>
            <person name="Rice S.A."/>
            <person name="Willcox M.D.P."/>
            <person name="Stapleton F."/>
        </authorList>
    </citation>
    <scope>NUCLEOTIDE SEQUENCE</scope>
    <source>
        <strain evidence="1">PA206</strain>
    </source>
</reference>
<dbReference type="AlphaFoldDB" id="A0A6A9K311"/>
<gene>
    <name evidence="1" type="ORF">GNQ20_16185</name>
</gene>
<dbReference type="InterPro" id="IPR045657">
    <property type="entry name" value="DUF6392"/>
</dbReference>
<dbReference type="EMBL" id="WOAJ01000006">
    <property type="protein sequence ID" value="MUI59341.1"/>
    <property type="molecule type" value="Genomic_DNA"/>
</dbReference>
<evidence type="ECO:0000313" key="1">
    <source>
        <dbReference type="EMBL" id="MUI59341.1"/>
    </source>
</evidence>
<proteinExistence type="predicted"/>
<protein>
    <submittedName>
        <fullName evidence="1">Pyocin S2 immunity protein</fullName>
    </submittedName>
</protein>